<sequence length="238" mass="26770">MISELHELVNQADDIKEEQQRGNHQAVQSFELYFSSIDDWRNFEENGGIRNLNEKIGETTDLLYKVLLPMAGILTEIGREDNSLPPEIVPYIGSITKGREEQILQDNYKAVAKLALARGIYVAHLGWLAKMVEIGAEVVADPGLNAYNHMSISVLNGLGAKAVNWSLELASNSDGNYPLMQTEHRFPMARLKGKREHDVRIVNNEFSSQSVVLPCGDDSNLSERVLKCLREGRFRLYV</sequence>
<dbReference type="OrthoDB" id="9807498at2"/>
<evidence type="ECO:0000313" key="1">
    <source>
        <dbReference type="EMBL" id="ASS38437.1"/>
    </source>
</evidence>
<dbReference type="EMBL" id="CP016199">
    <property type="protein sequence ID" value="ASS38437.1"/>
    <property type="molecule type" value="Genomic_DNA"/>
</dbReference>
<keyword evidence="2" id="KW-1185">Reference proteome</keyword>
<accession>A0A223ATX7</accession>
<proteinExistence type="predicted"/>
<dbReference type="Proteomes" id="UP000214689">
    <property type="component" value="Chromosome"/>
</dbReference>
<dbReference type="AlphaFoldDB" id="A0A223ATX7"/>
<name>A0A223ATX7_9FIRM</name>
<gene>
    <name evidence="1" type="ORF">AXF17_08550</name>
</gene>
<organism evidence="1 2">
    <name type="scientific">Mogibacterium pumilum</name>
    <dbReference type="NCBI Taxonomy" id="86332"/>
    <lineage>
        <taxon>Bacteria</taxon>
        <taxon>Bacillati</taxon>
        <taxon>Bacillota</taxon>
        <taxon>Clostridia</taxon>
        <taxon>Peptostreptococcales</taxon>
        <taxon>Anaerovoracaceae</taxon>
        <taxon>Mogibacterium</taxon>
    </lineage>
</organism>
<evidence type="ECO:0000313" key="2">
    <source>
        <dbReference type="Proteomes" id="UP000214689"/>
    </source>
</evidence>
<protein>
    <submittedName>
        <fullName evidence="1">Uncharacterized protein</fullName>
    </submittedName>
</protein>
<reference evidence="2" key="1">
    <citation type="submission" date="2016-05" db="EMBL/GenBank/DDBJ databases">
        <authorList>
            <person name="Holder M.E."/>
            <person name="Ajami N.J."/>
            <person name="Petrosino J.F."/>
        </authorList>
    </citation>
    <scope>NUCLEOTIDE SEQUENCE [LARGE SCALE GENOMIC DNA]</scope>
    <source>
        <strain evidence="2">ATCC 700696</strain>
    </source>
</reference>